<dbReference type="WBParaSite" id="PSAMB.scaffold8597size6040.g31560.t1">
    <property type="protein sequence ID" value="PSAMB.scaffold8597size6040.g31560.t1"/>
    <property type="gene ID" value="PSAMB.scaffold8597size6040.g31560"/>
</dbReference>
<dbReference type="GO" id="GO:0140410">
    <property type="term" value="F:monoatomic cation:bicarbonate symporter activity"/>
    <property type="evidence" value="ECO:0007669"/>
    <property type="project" value="TreeGrafter"/>
</dbReference>
<dbReference type="GO" id="GO:0030003">
    <property type="term" value="P:intracellular monoatomic cation homeostasis"/>
    <property type="evidence" value="ECO:0007669"/>
    <property type="project" value="TreeGrafter"/>
</dbReference>
<dbReference type="GO" id="GO:0005385">
    <property type="term" value="F:zinc ion transmembrane transporter activity"/>
    <property type="evidence" value="ECO:0007669"/>
    <property type="project" value="TreeGrafter"/>
</dbReference>
<dbReference type="Pfam" id="PF02535">
    <property type="entry name" value="Zip"/>
    <property type="match status" value="1"/>
</dbReference>
<reference evidence="8" key="1">
    <citation type="submission" date="2022-11" db="UniProtKB">
        <authorList>
            <consortium name="WormBaseParasite"/>
        </authorList>
    </citation>
    <scope>IDENTIFICATION</scope>
</reference>
<dbReference type="GO" id="GO:0005886">
    <property type="term" value="C:plasma membrane"/>
    <property type="evidence" value="ECO:0007669"/>
    <property type="project" value="TreeGrafter"/>
</dbReference>
<keyword evidence="3 6" id="KW-0812">Transmembrane</keyword>
<dbReference type="AlphaFoldDB" id="A0A914XKX5"/>
<dbReference type="PANTHER" id="PTHR12191">
    <property type="entry name" value="SOLUTE CARRIER FAMILY 39"/>
    <property type="match status" value="1"/>
</dbReference>
<evidence type="ECO:0000256" key="1">
    <source>
        <dbReference type="ARBA" id="ARBA00004141"/>
    </source>
</evidence>
<dbReference type="GO" id="GO:0071578">
    <property type="term" value="P:zinc ion import across plasma membrane"/>
    <property type="evidence" value="ECO:0007669"/>
    <property type="project" value="TreeGrafter"/>
</dbReference>
<dbReference type="InterPro" id="IPR050799">
    <property type="entry name" value="ZIP_Transporter"/>
</dbReference>
<evidence type="ECO:0000256" key="5">
    <source>
        <dbReference type="ARBA" id="ARBA00023136"/>
    </source>
</evidence>
<evidence type="ECO:0000256" key="2">
    <source>
        <dbReference type="ARBA" id="ARBA00006939"/>
    </source>
</evidence>
<name>A0A914XKX5_9BILA</name>
<keyword evidence="4 6" id="KW-1133">Transmembrane helix</keyword>
<evidence type="ECO:0000256" key="4">
    <source>
        <dbReference type="ARBA" id="ARBA00022989"/>
    </source>
</evidence>
<evidence type="ECO:0000313" key="7">
    <source>
        <dbReference type="Proteomes" id="UP000887566"/>
    </source>
</evidence>
<proteinExistence type="inferred from homology"/>
<protein>
    <submittedName>
        <fullName evidence="8">Uncharacterized protein</fullName>
    </submittedName>
</protein>
<comment type="subcellular location">
    <subcellularLocation>
        <location evidence="1">Membrane</location>
        <topology evidence="1">Multi-pass membrane protein</topology>
    </subcellularLocation>
</comment>
<dbReference type="InterPro" id="IPR003689">
    <property type="entry name" value="ZIP"/>
</dbReference>
<feature type="transmembrane region" description="Helical" evidence="6">
    <location>
        <begin position="69"/>
        <end position="89"/>
    </location>
</feature>
<feature type="transmembrane region" description="Helical" evidence="6">
    <location>
        <begin position="29"/>
        <end position="49"/>
    </location>
</feature>
<evidence type="ECO:0000256" key="6">
    <source>
        <dbReference type="SAM" id="Phobius"/>
    </source>
</evidence>
<comment type="similarity">
    <text evidence="2">Belongs to the ZIP transporter (TC 2.A.5) family.</text>
</comment>
<evidence type="ECO:0000256" key="3">
    <source>
        <dbReference type="ARBA" id="ARBA00022692"/>
    </source>
</evidence>
<accession>A0A914XKX5</accession>
<keyword evidence="7" id="KW-1185">Reference proteome</keyword>
<sequence>MAMITVTAFAACIGILIIPLLGKNFYNRALTFMSGIGVGSLSGSTMFIMLPQAFHITELGSFDYAYKSWMTLGGIYMLFIIDKIIKFFVEFKMMRVSSENIESAITPSEIPRASLKTSPLPPIPSNGEKELPMHTTNESHIQNPMVDKTIADENLGSPSVANMVLFGNLLINFIDGIAIGAAYADSIIRGTIVGIAIVAQQFPQEVSDLAILIDTGLGLKKALILNLIPAALSYIGFAIGVFLGGLEYRYDDVVFAIAAGMYFYICLASLIPEMSEKVLEDLKHSKKEGLLTTCLQIVGIGLGLAFMFYMALITGDIKL</sequence>
<evidence type="ECO:0000313" key="8">
    <source>
        <dbReference type="WBParaSite" id="PSAMB.scaffold8597size6040.g31560.t1"/>
    </source>
</evidence>
<feature type="transmembrane region" description="Helical" evidence="6">
    <location>
        <begin position="252"/>
        <end position="270"/>
    </location>
</feature>
<dbReference type="Proteomes" id="UP000887566">
    <property type="component" value="Unplaced"/>
</dbReference>
<feature type="transmembrane region" description="Helical" evidence="6">
    <location>
        <begin position="290"/>
        <end position="313"/>
    </location>
</feature>
<feature type="transmembrane region" description="Helical" evidence="6">
    <location>
        <begin position="223"/>
        <end position="246"/>
    </location>
</feature>
<keyword evidence="5 6" id="KW-0472">Membrane</keyword>
<feature type="transmembrane region" description="Helical" evidence="6">
    <location>
        <begin position="6"/>
        <end position="22"/>
    </location>
</feature>
<dbReference type="PANTHER" id="PTHR12191:SF32">
    <property type="entry name" value="ZRT (ZRT), IRT- (IRT-) LIKE PROTEIN TRANSPORTER"/>
    <property type="match status" value="1"/>
</dbReference>
<organism evidence="7 8">
    <name type="scientific">Plectus sambesii</name>
    <dbReference type="NCBI Taxonomy" id="2011161"/>
    <lineage>
        <taxon>Eukaryota</taxon>
        <taxon>Metazoa</taxon>
        <taxon>Ecdysozoa</taxon>
        <taxon>Nematoda</taxon>
        <taxon>Chromadorea</taxon>
        <taxon>Plectida</taxon>
        <taxon>Plectina</taxon>
        <taxon>Plectoidea</taxon>
        <taxon>Plectidae</taxon>
        <taxon>Plectus</taxon>
    </lineage>
</organism>